<keyword evidence="11" id="KW-1185">Reference proteome</keyword>
<keyword evidence="4 7" id="KW-1133">Transmembrane helix</keyword>
<dbReference type="PANTHER" id="PTHR10783">
    <property type="entry name" value="XENOTROPIC AND POLYTROPIC RETROVIRUS RECEPTOR 1-RELATED"/>
    <property type="match status" value="1"/>
</dbReference>
<evidence type="ECO:0000256" key="5">
    <source>
        <dbReference type="ARBA" id="ARBA00023136"/>
    </source>
</evidence>
<reference evidence="10 11" key="1">
    <citation type="submission" date="2024-01" db="EMBL/GenBank/DDBJ databases">
        <authorList>
            <consortium name="Genoscope - CEA"/>
            <person name="William W."/>
        </authorList>
    </citation>
    <scope>NUCLEOTIDE SEQUENCE [LARGE SCALE GENOMIC DNA]</scope>
    <source>
        <strain evidence="10 11">29B2s-10</strain>
    </source>
</reference>
<feature type="transmembrane region" description="Helical" evidence="7">
    <location>
        <begin position="484"/>
        <end position="507"/>
    </location>
</feature>
<feature type="compositionally biased region" description="Polar residues" evidence="6">
    <location>
        <begin position="111"/>
        <end position="128"/>
    </location>
</feature>
<evidence type="ECO:0000256" key="6">
    <source>
        <dbReference type="SAM" id="MobiDB-lite"/>
    </source>
</evidence>
<evidence type="ECO:0000256" key="4">
    <source>
        <dbReference type="ARBA" id="ARBA00022989"/>
    </source>
</evidence>
<comment type="similarity">
    <text evidence="2">Belongs to the SYG1 (TC 2.A.94) family.</text>
</comment>
<evidence type="ECO:0000256" key="2">
    <source>
        <dbReference type="ARBA" id="ARBA00009665"/>
    </source>
</evidence>
<feature type="transmembrane region" description="Helical" evidence="7">
    <location>
        <begin position="802"/>
        <end position="824"/>
    </location>
</feature>
<evidence type="ECO:0000256" key="1">
    <source>
        <dbReference type="ARBA" id="ARBA00004141"/>
    </source>
</evidence>
<proteinExistence type="inferred from homology"/>
<feature type="region of interest" description="Disordered" evidence="6">
    <location>
        <begin position="40"/>
        <end position="139"/>
    </location>
</feature>
<accession>A0ABP0EI37</accession>
<dbReference type="InterPro" id="IPR004342">
    <property type="entry name" value="EXS_C"/>
</dbReference>
<dbReference type="PROSITE" id="PS51382">
    <property type="entry name" value="SPX"/>
    <property type="match status" value="1"/>
</dbReference>
<evidence type="ECO:0000313" key="11">
    <source>
        <dbReference type="Proteomes" id="UP001497600"/>
    </source>
</evidence>
<name>A0ABP0EI37_9ASCO</name>
<feature type="compositionally biased region" description="Acidic residues" evidence="6">
    <location>
        <begin position="983"/>
        <end position="993"/>
    </location>
</feature>
<dbReference type="Pfam" id="PF03105">
    <property type="entry name" value="SPX"/>
    <property type="match status" value="1"/>
</dbReference>
<dbReference type="CDD" id="cd14475">
    <property type="entry name" value="SPX_SYG1_like"/>
    <property type="match status" value="1"/>
</dbReference>
<dbReference type="EMBL" id="OZ004259">
    <property type="protein sequence ID" value="CAK7918469.1"/>
    <property type="molecule type" value="Genomic_DNA"/>
</dbReference>
<dbReference type="Pfam" id="PF03124">
    <property type="entry name" value="EXS"/>
    <property type="match status" value="1"/>
</dbReference>
<organism evidence="10 11">
    <name type="scientific">[Candida] anglica</name>
    <dbReference type="NCBI Taxonomy" id="148631"/>
    <lineage>
        <taxon>Eukaryota</taxon>
        <taxon>Fungi</taxon>
        <taxon>Dikarya</taxon>
        <taxon>Ascomycota</taxon>
        <taxon>Saccharomycotina</taxon>
        <taxon>Pichiomycetes</taxon>
        <taxon>Debaryomycetaceae</taxon>
        <taxon>Kurtzmaniella</taxon>
    </lineage>
</organism>
<evidence type="ECO:0000256" key="3">
    <source>
        <dbReference type="ARBA" id="ARBA00022692"/>
    </source>
</evidence>
<feature type="transmembrane region" description="Helical" evidence="7">
    <location>
        <begin position="527"/>
        <end position="551"/>
    </location>
</feature>
<dbReference type="PROSITE" id="PS51380">
    <property type="entry name" value="EXS"/>
    <property type="match status" value="1"/>
</dbReference>
<feature type="region of interest" description="Disordered" evidence="6">
    <location>
        <begin position="298"/>
        <end position="360"/>
    </location>
</feature>
<evidence type="ECO:0000259" key="8">
    <source>
        <dbReference type="PROSITE" id="PS51380"/>
    </source>
</evidence>
<dbReference type="PANTHER" id="PTHR10783:SF103">
    <property type="entry name" value="SOLUTE CARRIER FAMILY 53 MEMBER 1"/>
    <property type="match status" value="1"/>
</dbReference>
<feature type="transmembrane region" description="Helical" evidence="7">
    <location>
        <begin position="572"/>
        <end position="591"/>
    </location>
</feature>
<feature type="compositionally biased region" description="Polar residues" evidence="6">
    <location>
        <begin position="309"/>
        <end position="329"/>
    </location>
</feature>
<feature type="transmembrane region" description="Helical" evidence="7">
    <location>
        <begin position="652"/>
        <end position="674"/>
    </location>
</feature>
<feature type="transmembrane region" description="Helical" evidence="7">
    <location>
        <begin position="758"/>
        <end position="782"/>
    </location>
</feature>
<comment type="subcellular location">
    <subcellularLocation>
        <location evidence="1">Membrane</location>
        <topology evidence="1">Multi-pass membrane protein</topology>
    </subcellularLocation>
</comment>
<evidence type="ECO:0000256" key="7">
    <source>
        <dbReference type="SAM" id="Phobius"/>
    </source>
</evidence>
<feature type="domain" description="EXS" evidence="8">
    <location>
        <begin position="691"/>
        <end position="885"/>
    </location>
</feature>
<feature type="region of interest" description="Disordered" evidence="6">
    <location>
        <begin position="971"/>
        <end position="1013"/>
    </location>
</feature>
<sequence>MKFGESLSEGLVPEWKAQYVNYKAGKKLIKKIDQLKADNESVISERSEIVSGPVDGSRVGKPTSDRTPLLGPIEEDPLSPQQNEELEPIGPPGKAIEHGLSVPKQRGSKQAEISSTNADPESSTSSAFNPRKNARRPSIFNYSLRSNTKDKQQNDFDIGKEQFLEFANSELSKVDKFYLEKELEAYERFLLLQDQLYQLREHKLEILKSRINQAGNKVTNIPNPDTVYTVNDIARHTKGVIAALNRFELPSLPSTTFLKKWRRHPRNIDDDISLTKKEDGLEFDVGYDQNRIRNGEAVFGDIDGEGVEETSSYDSDGIQHSTSEGNHIPSQDHPMFLSSTSSAHGGESISEANRRNRNREYAPKKVEFHVPYLYARKQLKTALLEHYRALSLLKSYRVLNRTALRKITKKFDKASGTSINGKFMEKVDKSYFQTSDLIDKLFSQVEELFLVFFDPDTTDRKQSLEKLKSISYTMNNIENRQPNYYLEFFSSGLFLGFGFPLMVLGLYLAVSGTLAGKIPEGRFLLQIWGGFFIMTIVFLLFGINLMVFDRFKINYKFIFEFNLASALNYKQFFLLPSFAFALFSILMWFSFNNFWPAQFPGRDWPWIYFGVMLVIFLWPGNHFYGSSRKWLQIALWRLLLSGFYPVEFRDFFLGDIFCSLTYTMGNISFFFCLYSHHWNGVLHDGTPVDNVCGSSKSRSMGFFSTLPSVWRLLQCIRRYMDTGDWFPHLANMLKYSISAIYYILLSVYRIDNTTTHRVVFIVFAIINSLYSATWDIVMDWSLLQSGSKNYLLRDNLFFKKPYYYYIAAILDIILRFQWIFYACFAKQIQQSAVTSFCVALAEIIRRFIWIFFRMENEHCTNVILFRASRDSPLPYPMKSKVERAIKKLVRLRYDNNKEIHSDINVNPPEGSSITTAYSQFPIDEQQHKSKHHDVEADLGTLKIPETESVRRRKSTFMNFSNVLNKAHIKDFQRRKTRVSVEHDSDDEDEDDLSDTSSVNSKNKPKSQTSHENE</sequence>
<feature type="domain" description="SPX" evidence="9">
    <location>
        <begin position="1"/>
        <end position="425"/>
    </location>
</feature>
<evidence type="ECO:0000259" key="9">
    <source>
        <dbReference type="PROSITE" id="PS51382"/>
    </source>
</evidence>
<feature type="transmembrane region" description="Helical" evidence="7">
    <location>
        <begin position="606"/>
        <end position="623"/>
    </location>
</feature>
<keyword evidence="5 7" id="KW-0472">Membrane</keyword>
<feature type="compositionally biased region" description="Basic and acidic residues" evidence="6">
    <location>
        <begin position="971"/>
        <end position="982"/>
    </location>
</feature>
<protein>
    <submittedName>
        <fullName evidence="10">Protein Syg1p</fullName>
    </submittedName>
</protein>
<dbReference type="Proteomes" id="UP001497600">
    <property type="component" value="Chromosome G"/>
</dbReference>
<dbReference type="InterPro" id="IPR004331">
    <property type="entry name" value="SPX_dom"/>
</dbReference>
<evidence type="ECO:0000313" key="10">
    <source>
        <dbReference type="EMBL" id="CAK7918469.1"/>
    </source>
</evidence>
<gene>
    <name evidence="10" type="primary">SYG1</name>
    <name evidence="10" type="ORF">CAAN4_G13366</name>
</gene>
<keyword evidence="3 7" id="KW-0812">Transmembrane</keyword>